<protein>
    <submittedName>
        <fullName evidence="1">Uncharacterized protein</fullName>
    </submittedName>
</protein>
<accession>A0ACB7RQZ3</accession>
<dbReference type="EMBL" id="CM023488">
    <property type="protein sequence ID" value="KAH6924925.1"/>
    <property type="molecule type" value="Genomic_DNA"/>
</dbReference>
<reference evidence="1" key="1">
    <citation type="submission" date="2020-05" db="EMBL/GenBank/DDBJ databases">
        <title>Large-scale comparative analyses of tick genomes elucidate their genetic diversity and vector capacities.</title>
        <authorList>
            <person name="Jia N."/>
            <person name="Wang J."/>
            <person name="Shi W."/>
            <person name="Du L."/>
            <person name="Sun Y."/>
            <person name="Zhan W."/>
            <person name="Jiang J."/>
            <person name="Wang Q."/>
            <person name="Zhang B."/>
            <person name="Ji P."/>
            <person name="Sakyi L.B."/>
            <person name="Cui X."/>
            <person name="Yuan T."/>
            <person name="Jiang B."/>
            <person name="Yang W."/>
            <person name="Lam T.T.-Y."/>
            <person name="Chang Q."/>
            <person name="Ding S."/>
            <person name="Wang X."/>
            <person name="Zhu J."/>
            <person name="Ruan X."/>
            <person name="Zhao L."/>
            <person name="Wei J."/>
            <person name="Que T."/>
            <person name="Du C."/>
            <person name="Cheng J."/>
            <person name="Dai P."/>
            <person name="Han X."/>
            <person name="Huang E."/>
            <person name="Gao Y."/>
            <person name="Liu J."/>
            <person name="Shao H."/>
            <person name="Ye R."/>
            <person name="Li L."/>
            <person name="Wei W."/>
            <person name="Wang X."/>
            <person name="Wang C."/>
            <person name="Yang T."/>
            <person name="Huo Q."/>
            <person name="Li W."/>
            <person name="Guo W."/>
            <person name="Chen H."/>
            <person name="Zhou L."/>
            <person name="Ni X."/>
            <person name="Tian J."/>
            <person name="Zhou Y."/>
            <person name="Sheng Y."/>
            <person name="Liu T."/>
            <person name="Pan Y."/>
            <person name="Xia L."/>
            <person name="Li J."/>
            <person name="Zhao F."/>
            <person name="Cao W."/>
        </authorList>
    </citation>
    <scope>NUCLEOTIDE SEQUENCE</scope>
    <source>
        <strain evidence="1">Hyas-2018</strain>
    </source>
</reference>
<evidence type="ECO:0000313" key="1">
    <source>
        <dbReference type="EMBL" id="KAH6924925.1"/>
    </source>
</evidence>
<dbReference type="Proteomes" id="UP000821845">
    <property type="component" value="Chromosome 8"/>
</dbReference>
<keyword evidence="2" id="KW-1185">Reference proteome</keyword>
<comment type="caution">
    <text evidence="1">The sequence shown here is derived from an EMBL/GenBank/DDBJ whole genome shotgun (WGS) entry which is preliminary data.</text>
</comment>
<sequence>MQKSKTAGEATPALVKILRLGVKNMKLDPLVLSDMSLKVPVLGGIELHNGSLSGLSSIRSTGPNYLTSDNRGFEMHVDMGTGRLAMNYTTTLSMLFWSVDVYVFVNVDSTRITFTINE</sequence>
<evidence type="ECO:0000313" key="2">
    <source>
        <dbReference type="Proteomes" id="UP000821845"/>
    </source>
</evidence>
<organism evidence="1 2">
    <name type="scientific">Hyalomma asiaticum</name>
    <name type="common">Tick</name>
    <dbReference type="NCBI Taxonomy" id="266040"/>
    <lineage>
        <taxon>Eukaryota</taxon>
        <taxon>Metazoa</taxon>
        <taxon>Ecdysozoa</taxon>
        <taxon>Arthropoda</taxon>
        <taxon>Chelicerata</taxon>
        <taxon>Arachnida</taxon>
        <taxon>Acari</taxon>
        <taxon>Parasitiformes</taxon>
        <taxon>Ixodida</taxon>
        <taxon>Ixodoidea</taxon>
        <taxon>Ixodidae</taxon>
        <taxon>Hyalomminae</taxon>
        <taxon>Hyalomma</taxon>
    </lineage>
</organism>
<name>A0ACB7RQZ3_HYAAI</name>
<gene>
    <name evidence="1" type="ORF">HPB50_026531</name>
</gene>
<proteinExistence type="predicted"/>